<dbReference type="InterPro" id="IPR030673">
    <property type="entry name" value="PyroPPase_GppA_Ppx"/>
</dbReference>
<dbReference type="FunFam" id="3.30.420.40:FF:000023">
    <property type="entry name" value="Guanosine-5'-triphosphate,3'-diphosphate pyrophosphatase"/>
    <property type="match status" value="1"/>
</dbReference>
<evidence type="ECO:0000313" key="5">
    <source>
        <dbReference type="Proteomes" id="UP000015462"/>
    </source>
</evidence>
<dbReference type="RefSeq" id="WP_016389984.1">
    <property type="nucleotide sequence ID" value="NZ_KE646806.1"/>
</dbReference>
<dbReference type="Pfam" id="PF02541">
    <property type="entry name" value="Ppx-GppA"/>
    <property type="match status" value="1"/>
</dbReference>
<dbReference type="EMBL" id="ASHL01000002">
    <property type="protein sequence ID" value="EPD13563.1"/>
    <property type="molecule type" value="Genomic_DNA"/>
</dbReference>
<feature type="domain" description="Ppx/GppA phosphatase C-terminal" evidence="3">
    <location>
        <begin position="314"/>
        <end position="487"/>
    </location>
</feature>
<dbReference type="InterPro" id="IPR043129">
    <property type="entry name" value="ATPase_NBD"/>
</dbReference>
<reference evidence="4 5" key="1">
    <citation type="journal article" date="2013" name="Genome Announc.">
        <title>Genome Sequence of the Pyrene- and Fluoranthene-Degrading Bacterium Cycloclasticus sp. Strain PY97M.</title>
        <authorList>
            <person name="Cui Z."/>
            <person name="Xu G."/>
            <person name="Li Q."/>
            <person name="Gao W."/>
            <person name="Zheng L."/>
        </authorList>
    </citation>
    <scope>NUCLEOTIDE SEQUENCE [LARGE SCALE GENOMIC DNA]</scope>
    <source>
        <strain evidence="4 5">PY97M</strain>
    </source>
</reference>
<comment type="caution">
    <text evidence="4">The sequence shown here is derived from an EMBL/GenBank/DDBJ whole genome shotgun (WGS) entry which is preliminary data.</text>
</comment>
<evidence type="ECO:0000259" key="3">
    <source>
        <dbReference type="Pfam" id="PF21447"/>
    </source>
</evidence>
<dbReference type="SUPFAM" id="SSF109604">
    <property type="entry name" value="HD-domain/PDEase-like"/>
    <property type="match status" value="1"/>
</dbReference>
<accession>A0AB33Z2Z5</accession>
<evidence type="ECO:0000259" key="2">
    <source>
        <dbReference type="Pfam" id="PF02541"/>
    </source>
</evidence>
<dbReference type="InterPro" id="IPR050273">
    <property type="entry name" value="GppA/Ppx_hydrolase"/>
</dbReference>
<dbReference type="Gene3D" id="3.30.420.40">
    <property type="match status" value="1"/>
</dbReference>
<protein>
    <submittedName>
        <fullName evidence="4">Ppx/GppA phosphatase family protein</fullName>
    </submittedName>
</protein>
<dbReference type="CDD" id="cd24053">
    <property type="entry name" value="ASKHA_NBD_EcPPX-GppA-like"/>
    <property type="match status" value="1"/>
</dbReference>
<dbReference type="GO" id="GO:0016462">
    <property type="term" value="F:pyrophosphatase activity"/>
    <property type="evidence" value="ECO:0007669"/>
    <property type="project" value="TreeGrafter"/>
</dbReference>
<dbReference type="Pfam" id="PF21447">
    <property type="entry name" value="Ppx-GppA_III"/>
    <property type="match status" value="1"/>
</dbReference>
<dbReference type="Proteomes" id="UP000015462">
    <property type="component" value="Unassembled WGS sequence"/>
</dbReference>
<dbReference type="PANTHER" id="PTHR30005">
    <property type="entry name" value="EXOPOLYPHOSPHATASE"/>
    <property type="match status" value="1"/>
</dbReference>
<keyword evidence="5" id="KW-1185">Reference proteome</keyword>
<dbReference type="SUPFAM" id="SSF53067">
    <property type="entry name" value="Actin-like ATPase domain"/>
    <property type="match status" value="2"/>
</dbReference>
<dbReference type="Gene3D" id="3.30.420.150">
    <property type="entry name" value="Exopolyphosphatase. Domain 2"/>
    <property type="match status" value="1"/>
</dbReference>
<dbReference type="InterPro" id="IPR048950">
    <property type="entry name" value="Ppx_GppA_C"/>
</dbReference>
<evidence type="ECO:0000256" key="1">
    <source>
        <dbReference type="ARBA" id="ARBA00022801"/>
    </source>
</evidence>
<dbReference type="PIRSF" id="PIRSF001267">
    <property type="entry name" value="Pyrophosphatase_GppA_Ppx"/>
    <property type="match status" value="1"/>
</dbReference>
<keyword evidence="1" id="KW-0378">Hydrolase</keyword>
<proteinExistence type="predicted"/>
<organism evidence="4 5">
    <name type="scientific">Cycloclasticus pugetii</name>
    <dbReference type="NCBI Taxonomy" id="34068"/>
    <lineage>
        <taxon>Bacteria</taxon>
        <taxon>Pseudomonadati</taxon>
        <taxon>Pseudomonadota</taxon>
        <taxon>Gammaproteobacteria</taxon>
        <taxon>Thiotrichales</taxon>
        <taxon>Piscirickettsiaceae</taxon>
        <taxon>Cycloclasticus</taxon>
    </lineage>
</organism>
<sequence>MTSLNADTQSELIAALDLGSNSFHLIIARLNAGKLEPLHKVKHRVRLRAGLNKANELSYEAMLRAASSLKEMSATIKTHQIKKCRVVATHTLREAVNRNAFLSLAEYSLGFPIEIISGSEEARLIYQGVVRSEEIKDSCLVVDIGGGSTEIVLGEGTDTQYRDSKNMGCISFTERYFSKGVNQKSFKRAEVSALQKLEQCSHHFRTSHPNKAFATSGTAKALFKAIGLVSETTDRLELNTLLKLQHLLCQIDGVSKLSLVGIDEARAMVLPAGLAIMIALMKSLNLTALTFCSAALREGVLFEMEQQNKQGDTRLRTRQHLQRLYNVDRRQAQQIAETCELFWHQTSKSWSLTSTKLKTLLLEAAYLYEVGQQINVTDFQQHSAYILANSDLAGYNQDEQLLLSTIVIGARKRFRRRRLPDIRIISHKMLTRLIRLFRLAVILNNSRQPLVIDLLSLQVDGREMMLSIDKQFFLEQDVTMADLNKESSVMANLGYTLSCQIV</sequence>
<evidence type="ECO:0000313" key="4">
    <source>
        <dbReference type="EMBL" id="EPD13563.1"/>
    </source>
</evidence>
<dbReference type="Gene3D" id="1.10.3210.10">
    <property type="entry name" value="Hypothetical protein af1432"/>
    <property type="match status" value="1"/>
</dbReference>
<feature type="domain" description="Ppx/GppA phosphatase N-terminal" evidence="2">
    <location>
        <begin position="26"/>
        <end position="306"/>
    </location>
</feature>
<dbReference type="AlphaFoldDB" id="A0AB33Z2Z5"/>
<dbReference type="InterPro" id="IPR003695">
    <property type="entry name" value="Ppx_GppA_N"/>
</dbReference>
<gene>
    <name evidence="4" type="ORF">L196_03481</name>
</gene>
<name>A0AB33Z2Z5_9GAMM</name>
<dbReference type="PANTHER" id="PTHR30005:SF0">
    <property type="entry name" value="RETROGRADE REGULATION PROTEIN 2"/>
    <property type="match status" value="1"/>
</dbReference>